<keyword evidence="11" id="KW-0282">Flagellum</keyword>
<evidence type="ECO:0000256" key="4">
    <source>
        <dbReference type="ARBA" id="ARBA00016244"/>
    </source>
</evidence>
<dbReference type="SUPFAM" id="SSF64518">
    <property type="entry name" value="Phase 1 flagellin"/>
    <property type="match status" value="2"/>
</dbReference>
<evidence type="ECO:0000259" key="10">
    <source>
        <dbReference type="Pfam" id="PF22638"/>
    </source>
</evidence>
<evidence type="ECO:0000313" key="12">
    <source>
        <dbReference type="Proteomes" id="UP001225596"/>
    </source>
</evidence>
<keyword evidence="6" id="KW-0975">Bacterial flagellum</keyword>
<dbReference type="Pfam" id="PF00460">
    <property type="entry name" value="Flg_bb_rod"/>
    <property type="match status" value="1"/>
</dbReference>
<evidence type="ECO:0000256" key="2">
    <source>
        <dbReference type="ARBA" id="ARBA00004613"/>
    </source>
</evidence>
<evidence type="ECO:0000256" key="6">
    <source>
        <dbReference type="ARBA" id="ARBA00023143"/>
    </source>
</evidence>
<dbReference type="InterPro" id="IPR001444">
    <property type="entry name" value="Flag_bb_rod_N"/>
</dbReference>
<keyword evidence="5" id="KW-0964">Secreted</keyword>
<evidence type="ECO:0000259" key="9">
    <source>
        <dbReference type="Pfam" id="PF21158"/>
    </source>
</evidence>
<feature type="domain" description="Flagellar basal body rod protein N-terminal" evidence="7">
    <location>
        <begin position="6"/>
        <end position="36"/>
    </location>
</feature>
<name>A0ABU1BS62_9BURK</name>
<evidence type="ECO:0000259" key="7">
    <source>
        <dbReference type="Pfam" id="PF00460"/>
    </source>
</evidence>
<organism evidence="11 12">
    <name type="scientific">Keguizhuia sedimenti</name>
    <dbReference type="NCBI Taxonomy" id="3064264"/>
    <lineage>
        <taxon>Bacteria</taxon>
        <taxon>Pseudomonadati</taxon>
        <taxon>Pseudomonadota</taxon>
        <taxon>Betaproteobacteria</taxon>
        <taxon>Burkholderiales</taxon>
        <taxon>Oxalobacteraceae</taxon>
        <taxon>Keguizhuia</taxon>
    </lineage>
</organism>
<dbReference type="Pfam" id="PF06429">
    <property type="entry name" value="Flg_bbr_C"/>
    <property type="match status" value="1"/>
</dbReference>
<dbReference type="Pfam" id="PF21158">
    <property type="entry name" value="flgK_1st_1"/>
    <property type="match status" value="1"/>
</dbReference>
<proteinExistence type="inferred from homology"/>
<comment type="similarity">
    <text evidence="3">Belongs to the flagella basal body rod proteins family.</text>
</comment>
<dbReference type="EMBL" id="JAUYVH010000005">
    <property type="protein sequence ID" value="MDQ9170841.1"/>
    <property type="molecule type" value="Genomic_DNA"/>
</dbReference>
<comment type="caution">
    <text evidence="11">The sequence shown here is derived from an EMBL/GenBank/DDBJ whole genome shotgun (WGS) entry which is preliminary data.</text>
</comment>
<dbReference type="PANTHER" id="PTHR30033:SF1">
    <property type="entry name" value="FLAGELLAR HOOK-ASSOCIATED PROTEIN 1"/>
    <property type="match status" value="1"/>
</dbReference>
<dbReference type="Proteomes" id="UP001225596">
    <property type="component" value="Unassembled WGS sequence"/>
</dbReference>
<feature type="domain" description="Flagellar hook-associated protein FlgK helical" evidence="10">
    <location>
        <begin position="94"/>
        <end position="325"/>
    </location>
</feature>
<keyword evidence="12" id="KW-1185">Reference proteome</keyword>
<evidence type="ECO:0000259" key="8">
    <source>
        <dbReference type="Pfam" id="PF06429"/>
    </source>
</evidence>
<evidence type="ECO:0000313" key="11">
    <source>
        <dbReference type="EMBL" id="MDQ9170841.1"/>
    </source>
</evidence>
<gene>
    <name evidence="11" type="primary">flgK</name>
    <name evidence="11" type="ORF">Q8A64_10510</name>
</gene>
<sequence>MTSSILNVGKSALAAAQVGLTVTGHNIANASTPGYTRQIVTQSAVAGEDFGYGFVGKGTEVTSIERAYNEYLNGQLVNAETSRSQLNAYYSQIQQINTMLADAASGISPTLQNFFKGVHDLTADPASRQSMLSSAETLVSRFQSMDAQFREIGQGVNSRIESSVGMINVYAEQIATLNDAIEKAQSASDGKAPNDLLDQRDLALAELSKEVKVTVIKQGQTYNVFMGNGQPLVVNTKTFNMSMTASPTDPTRLQVAYTNNGKTTVLAESAFAGGGNLGGLFEFRSKTLDVAQNTLGRIATVLGATFNAQHRLGQTETGALGQDFFKIASPLVSPSTANTGSGVITATLTDAAALKVSDYRVQYVPASGSDPAQVKVTRLSDGNATLFSPPTATIDGVEFTLAGTPSINDDFLIRPVAAGASSLSLAITDKSAIAAALPVRAGAPASNAGTGKISGLEVSSTALMSAISVVHHSGPPETLTGIPNSKPITVTVPGVPPTVTTYPAGTTSIPYTSGATINFDGVNVAVSGALADNQAVTLGPPTGTLTYDGTAKTLTGFPPNMSVTVQANGVATIYAPGTPVPYTEGAKISYGGIGFTLSGAPSNGDTFTVSANTNGIGDRSNALLLANLQTSTLLDGGTMTYQGAYSQLVNAIGNKTRELEATSAAADKVYDNAMAAQQAESGVNLDEEATNLIRYQQAYQAAAKVMQTASQLFDVLLELGR</sequence>
<dbReference type="NCBIfam" id="TIGR02492">
    <property type="entry name" value="flgK_ends"/>
    <property type="match status" value="1"/>
</dbReference>
<evidence type="ECO:0000256" key="1">
    <source>
        <dbReference type="ARBA" id="ARBA00004365"/>
    </source>
</evidence>
<dbReference type="InterPro" id="IPR002371">
    <property type="entry name" value="FlgK"/>
</dbReference>
<comment type="subcellular location">
    <subcellularLocation>
        <location evidence="1">Bacterial flagellum</location>
    </subcellularLocation>
    <subcellularLocation>
        <location evidence="2">Secreted</location>
    </subcellularLocation>
</comment>
<reference evidence="11 12" key="1">
    <citation type="submission" date="2023-08" db="EMBL/GenBank/DDBJ databases">
        <title>Oxalobacteraceae gen .nov., isolated from river sludge outside the plant.</title>
        <authorList>
            <person name="Zhao S.Y."/>
        </authorList>
    </citation>
    <scope>NUCLEOTIDE SEQUENCE [LARGE SCALE GENOMIC DNA]</scope>
    <source>
        <strain evidence="11 12">R-40</strain>
    </source>
</reference>
<dbReference type="InterPro" id="IPR049119">
    <property type="entry name" value="FlgK_D2-like"/>
</dbReference>
<feature type="domain" description="Flagellar basal-body/hook protein C-terminal" evidence="8">
    <location>
        <begin position="680"/>
        <end position="719"/>
    </location>
</feature>
<dbReference type="Pfam" id="PF22638">
    <property type="entry name" value="FlgK_D1"/>
    <property type="match status" value="1"/>
</dbReference>
<dbReference type="InterPro" id="IPR010930">
    <property type="entry name" value="Flg_bb/hook_C_dom"/>
</dbReference>
<dbReference type="InterPro" id="IPR053927">
    <property type="entry name" value="FlgK_helical"/>
</dbReference>
<protein>
    <recommendedName>
        <fullName evidence="4">Flagellar hook-associated protein 1</fullName>
    </recommendedName>
</protein>
<evidence type="ECO:0000256" key="5">
    <source>
        <dbReference type="ARBA" id="ARBA00022525"/>
    </source>
</evidence>
<dbReference type="RefSeq" id="WP_338436774.1">
    <property type="nucleotide sequence ID" value="NZ_JAUYVH010000005.1"/>
</dbReference>
<keyword evidence="11" id="KW-0969">Cilium</keyword>
<dbReference type="PANTHER" id="PTHR30033">
    <property type="entry name" value="FLAGELLAR HOOK-ASSOCIATED PROTEIN 1"/>
    <property type="match status" value="1"/>
</dbReference>
<accession>A0ABU1BS62</accession>
<feature type="domain" description="Flagellar hook-associated protein 1 D2-like" evidence="9">
    <location>
        <begin position="336"/>
        <end position="415"/>
    </location>
</feature>
<keyword evidence="11" id="KW-0966">Cell projection</keyword>
<evidence type="ECO:0000256" key="3">
    <source>
        <dbReference type="ARBA" id="ARBA00009677"/>
    </source>
</evidence>
<dbReference type="PRINTS" id="PR01005">
    <property type="entry name" value="FLGHOOKAP1"/>
</dbReference>